<dbReference type="InterPro" id="IPR000515">
    <property type="entry name" value="MetI-like"/>
</dbReference>
<accession>W8THA5</accession>
<keyword evidence="5" id="KW-0029">Amino-acid transport</keyword>
<dbReference type="CDD" id="cd06261">
    <property type="entry name" value="TM_PBP2"/>
    <property type="match status" value="1"/>
</dbReference>
<dbReference type="Pfam" id="PF00528">
    <property type="entry name" value="BPD_transp_1"/>
    <property type="match status" value="1"/>
</dbReference>
<dbReference type="HOGENOM" id="CLU_019602_1_1_9"/>
<keyword evidence="11" id="KW-1185">Reference proteome</keyword>
<dbReference type="PATRIC" id="fig|1286171.3.peg.206"/>
<dbReference type="RefSeq" id="WP_025434615.1">
    <property type="nucleotide sequence ID" value="NZ_CP007452.1"/>
</dbReference>
<keyword evidence="3" id="KW-1003">Cell membrane</keyword>
<organism evidence="10 11">
    <name type="scientific">Peptoclostridium acidaminophilum DSM 3953</name>
    <dbReference type="NCBI Taxonomy" id="1286171"/>
    <lineage>
        <taxon>Bacteria</taxon>
        <taxon>Bacillati</taxon>
        <taxon>Bacillota</taxon>
        <taxon>Clostridia</taxon>
        <taxon>Peptostreptococcales</taxon>
        <taxon>Peptoclostridiaceae</taxon>
        <taxon>Peptoclostridium</taxon>
    </lineage>
</organism>
<gene>
    <name evidence="10" type="primary">glnP1</name>
    <name evidence="10" type="ORF">EAL2_c02690</name>
</gene>
<evidence type="ECO:0000313" key="11">
    <source>
        <dbReference type="Proteomes" id="UP000019591"/>
    </source>
</evidence>
<dbReference type="AlphaFoldDB" id="W8THA5"/>
<dbReference type="InterPro" id="IPR035906">
    <property type="entry name" value="MetI-like_sf"/>
</dbReference>
<dbReference type="GO" id="GO:0006865">
    <property type="term" value="P:amino acid transport"/>
    <property type="evidence" value="ECO:0007669"/>
    <property type="project" value="UniProtKB-KW"/>
</dbReference>
<evidence type="ECO:0000256" key="1">
    <source>
        <dbReference type="ARBA" id="ARBA00004651"/>
    </source>
</evidence>
<feature type="transmembrane region" description="Helical" evidence="8">
    <location>
        <begin position="78"/>
        <end position="98"/>
    </location>
</feature>
<feature type="domain" description="ABC transmembrane type-1" evidence="9">
    <location>
        <begin position="15"/>
        <end position="202"/>
    </location>
</feature>
<dbReference type="FunFam" id="1.10.3720.10:FF:000006">
    <property type="entry name" value="Glutamate/aspartate ABC transporter, permease protein GltK"/>
    <property type="match status" value="1"/>
</dbReference>
<dbReference type="GO" id="GO:0043190">
    <property type="term" value="C:ATP-binding cassette (ABC) transporter complex"/>
    <property type="evidence" value="ECO:0007669"/>
    <property type="project" value="InterPro"/>
</dbReference>
<reference evidence="10 11" key="1">
    <citation type="journal article" date="2014" name="Genome Announc.">
        <title>Complete Genome Sequence of Amino Acid-Utilizing Eubacterium acidaminophilum al-2 (DSM 3953).</title>
        <authorList>
            <person name="Poehlein A."/>
            <person name="Andreesen J.R."/>
            <person name="Daniel R."/>
        </authorList>
    </citation>
    <scope>NUCLEOTIDE SEQUENCE [LARGE SCALE GENOMIC DNA]</scope>
    <source>
        <strain evidence="10 11">DSM 3953</strain>
    </source>
</reference>
<feature type="transmembrane region" description="Helical" evidence="8">
    <location>
        <begin position="179"/>
        <end position="202"/>
    </location>
</feature>
<evidence type="ECO:0000256" key="8">
    <source>
        <dbReference type="RuleBase" id="RU363032"/>
    </source>
</evidence>
<dbReference type="STRING" id="1286171.EAL2_c02690"/>
<evidence type="ECO:0000256" key="4">
    <source>
        <dbReference type="ARBA" id="ARBA00022692"/>
    </source>
</evidence>
<keyword evidence="6 8" id="KW-1133">Transmembrane helix</keyword>
<protein>
    <submittedName>
        <fullName evidence="10">Amino acid ABC transporter membrane protein, PAAT family</fullName>
    </submittedName>
</protein>
<evidence type="ECO:0000256" key="2">
    <source>
        <dbReference type="ARBA" id="ARBA00022448"/>
    </source>
</evidence>
<evidence type="ECO:0000259" key="9">
    <source>
        <dbReference type="PROSITE" id="PS50928"/>
    </source>
</evidence>
<keyword evidence="2 8" id="KW-0813">Transport</keyword>
<evidence type="ECO:0000256" key="7">
    <source>
        <dbReference type="ARBA" id="ARBA00023136"/>
    </source>
</evidence>
<comment type="similarity">
    <text evidence="8">Belongs to the binding-protein-dependent transport system permease family.</text>
</comment>
<dbReference type="eggNOG" id="COG0765">
    <property type="taxonomic scope" value="Bacteria"/>
</dbReference>
<keyword evidence="7 8" id="KW-0472">Membrane</keyword>
<dbReference type="KEGG" id="eac:EAL2_c02690"/>
<evidence type="ECO:0000313" key="10">
    <source>
        <dbReference type="EMBL" id="AHM55572.1"/>
    </source>
</evidence>
<dbReference type="InterPro" id="IPR043429">
    <property type="entry name" value="ArtM/GltK/GlnP/TcyL/YhdX-like"/>
</dbReference>
<dbReference type="SUPFAM" id="SSF161098">
    <property type="entry name" value="MetI-like"/>
    <property type="match status" value="1"/>
</dbReference>
<dbReference type="InterPro" id="IPR010065">
    <property type="entry name" value="AA_ABC_transptr_permease_3TM"/>
</dbReference>
<feature type="transmembrane region" description="Helical" evidence="8">
    <location>
        <begin position="53"/>
        <end position="72"/>
    </location>
</feature>
<dbReference type="Proteomes" id="UP000019591">
    <property type="component" value="Chromosome"/>
</dbReference>
<dbReference type="NCBIfam" id="TIGR01726">
    <property type="entry name" value="HEQRo_perm_3TM"/>
    <property type="match status" value="1"/>
</dbReference>
<dbReference type="GO" id="GO:0022857">
    <property type="term" value="F:transmembrane transporter activity"/>
    <property type="evidence" value="ECO:0007669"/>
    <property type="project" value="InterPro"/>
</dbReference>
<dbReference type="PROSITE" id="PS50928">
    <property type="entry name" value="ABC_TM1"/>
    <property type="match status" value="1"/>
</dbReference>
<comment type="subcellular location">
    <subcellularLocation>
        <location evidence="1 8">Cell membrane</location>
        <topology evidence="1 8">Multi-pass membrane protein</topology>
    </subcellularLocation>
</comment>
<evidence type="ECO:0000256" key="6">
    <source>
        <dbReference type="ARBA" id="ARBA00022989"/>
    </source>
</evidence>
<dbReference type="Gene3D" id="1.10.3720.10">
    <property type="entry name" value="MetI-like"/>
    <property type="match status" value="1"/>
</dbReference>
<dbReference type="PANTHER" id="PTHR30614:SF0">
    <property type="entry name" value="L-CYSTINE TRANSPORT SYSTEM PERMEASE PROTEIN TCYL"/>
    <property type="match status" value="1"/>
</dbReference>
<feature type="transmembrane region" description="Helical" evidence="8">
    <location>
        <begin position="21"/>
        <end position="41"/>
    </location>
</feature>
<name>W8THA5_PEPAC</name>
<evidence type="ECO:0000256" key="5">
    <source>
        <dbReference type="ARBA" id="ARBA00022970"/>
    </source>
</evidence>
<proteinExistence type="inferred from homology"/>
<dbReference type="EMBL" id="CP007452">
    <property type="protein sequence ID" value="AHM55572.1"/>
    <property type="molecule type" value="Genomic_DNA"/>
</dbReference>
<keyword evidence="4 8" id="KW-0812">Transmembrane</keyword>
<evidence type="ECO:0000256" key="3">
    <source>
        <dbReference type="ARBA" id="ARBA00022475"/>
    </source>
</evidence>
<sequence>MEYIINTTLYILKGTVVSLKIYAVTAIFSVPLAIFFALGKVSKHKTLKMALEAYTWVFRGTPLLLQLFFAYYGLPILGITMTPFMAAAVTFIVNYAAYMTEIFRAGIESIDKGQYEAAHSLGMNYVQTMRRIVIPQAIRRVLPPTCNEAITLVKDTALVAAIGMADLLRSAKEVLTRDFTIIPFVIAALFYLAMSWVIVFIFKKIEQRYSVY</sequence>
<dbReference type="OrthoDB" id="9787841at2"/>
<dbReference type="PANTHER" id="PTHR30614">
    <property type="entry name" value="MEMBRANE COMPONENT OF AMINO ACID ABC TRANSPORTER"/>
    <property type="match status" value="1"/>
</dbReference>